<proteinExistence type="predicted"/>
<organism evidence="1 2">
    <name type="scientific">Acuticoccus sediminis</name>
    <dbReference type="NCBI Taxonomy" id="2184697"/>
    <lineage>
        <taxon>Bacteria</taxon>
        <taxon>Pseudomonadati</taxon>
        <taxon>Pseudomonadota</taxon>
        <taxon>Alphaproteobacteria</taxon>
        <taxon>Hyphomicrobiales</taxon>
        <taxon>Amorphaceae</taxon>
        <taxon>Acuticoccus</taxon>
    </lineage>
</organism>
<dbReference type="RefSeq" id="WP_111345846.1">
    <property type="nucleotide sequence ID" value="NZ_QHHQ01000002.1"/>
</dbReference>
<name>A0A8B2NXQ3_9HYPH</name>
<gene>
    <name evidence="1" type="ORF">DLJ53_13240</name>
</gene>
<evidence type="ECO:0000313" key="2">
    <source>
        <dbReference type="Proteomes" id="UP000249590"/>
    </source>
</evidence>
<dbReference type="EMBL" id="QHHQ01000002">
    <property type="protein sequence ID" value="RAI02324.1"/>
    <property type="molecule type" value="Genomic_DNA"/>
</dbReference>
<evidence type="ECO:0000313" key="1">
    <source>
        <dbReference type="EMBL" id="RAI02324.1"/>
    </source>
</evidence>
<dbReference type="OrthoDB" id="226361at2"/>
<protein>
    <submittedName>
        <fullName evidence="1">Uncharacterized protein</fullName>
    </submittedName>
</protein>
<dbReference type="Proteomes" id="UP000249590">
    <property type="component" value="Unassembled WGS sequence"/>
</dbReference>
<keyword evidence="2" id="KW-1185">Reference proteome</keyword>
<dbReference type="AlphaFoldDB" id="A0A8B2NXQ3"/>
<reference evidence="1 2" key="1">
    <citation type="submission" date="2018-05" db="EMBL/GenBank/DDBJ databases">
        <title>Acuticoccus sediminis sp. nov., isolated from deep-sea sediment of Indian Ocean.</title>
        <authorList>
            <person name="Liu X."/>
            <person name="Lai Q."/>
            <person name="Du Y."/>
            <person name="Sun F."/>
            <person name="Zhang X."/>
            <person name="Wang S."/>
            <person name="Shao Z."/>
        </authorList>
    </citation>
    <scope>NUCLEOTIDE SEQUENCE [LARGE SCALE GENOMIC DNA]</scope>
    <source>
        <strain evidence="1 2">PTG4-2</strain>
    </source>
</reference>
<accession>A0A8B2NXQ3</accession>
<comment type="caution">
    <text evidence="1">The sequence shown here is derived from an EMBL/GenBank/DDBJ whole genome shotgun (WGS) entry which is preliminary data.</text>
</comment>
<sequence>MATFFSPPGGLTDLNEVALDDWDKEVRSYFESSTQTPIATFAGPRNQFFNPADGIEDDAVTQPVGWAAFPLPITTASASDEERWVIGDESRSGQVEYCEWSVDRAEDGTIVRITFTCEDREYFRLLARHQPETVLDLYREHVSPQVERRDIFDAAGRYLTQNRWNANSSTGAMHMIAAPNTIGAAIELAAGASVVRARPDGSVMTGAQELIRCGAYGVPNRHSDPTIGEAINDLARAGHTVSLADPPELSFESISFTGWSLPGGASPETVWRFTRGVEGHHVRGVLEVPEGAGFGIGDIEIDGQPIRFGGQVADKIRIKVVGLAHRLGQAVVRPLGGCFGAPLPSGAQPESLGAGPPAAMGRAAIHTRI</sequence>